<organism evidence="11 12">
    <name type="scientific">Formimonas warabiya</name>
    <dbReference type="NCBI Taxonomy" id="1761012"/>
    <lineage>
        <taxon>Bacteria</taxon>
        <taxon>Bacillati</taxon>
        <taxon>Bacillota</taxon>
        <taxon>Clostridia</taxon>
        <taxon>Eubacteriales</taxon>
        <taxon>Peptococcaceae</taxon>
        <taxon>Candidatus Formimonas</taxon>
    </lineage>
</organism>
<dbReference type="PANTHER" id="PTHR30109:SF4">
    <property type="entry name" value="CARBON MONOXIDE DEHYDROGENASE"/>
    <property type="match status" value="1"/>
</dbReference>
<evidence type="ECO:0000256" key="4">
    <source>
        <dbReference type="ARBA" id="ARBA00022723"/>
    </source>
</evidence>
<dbReference type="AlphaFoldDB" id="A0A3G1KQH6"/>
<feature type="binding site" evidence="10">
    <location>
        <position position="284"/>
    </location>
    <ligand>
        <name>[Ni-4Fe-4S] cluster</name>
        <dbReference type="ChEBI" id="CHEBI:47739"/>
    </ligand>
</feature>
<gene>
    <name evidence="11" type="ORF">DCMF_05870</name>
</gene>
<evidence type="ECO:0000256" key="5">
    <source>
        <dbReference type="ARBA" id="ARBA00023002"/>
    </source>
</evidence>
<proteinExistence type="predicted"/>
<dbReference type="RefSeq" id="WP_148133567.1">
    <property type="nucleotide sequence ID" value="NZ_CP017634.1"/>
</dbReference>
<evidence type="ECO:0000256" key="7">
    <source>
        <dbReference type="ARBA" id="ARBA00023014"/>
    </source>
</evidence>
<evidence type="ECO:0000256" key="9">
    <source>
        <dbReference type="PIRNR" id="PIRNR005023"/>
    </source>
</evidence>
<dbReference type="GO" id="GO:0051539">
    <property type="term" value="F:4 iron, 4 sulfur cluster binding"/>
    <property type="evidence" value="ECO:0007669"/>
    <property type="project" value="UniProtKB-UniRule"/>
</dbReference>
<dbReference type="InterPro" id="IPR011254">
    <property type="entry name" value="Prismane-like_sf"/>
</dbReference>
<name>A0A3G1KQH6_FORW1</name>
<dbReference type="NCBIfam" id="TIGR01702">
    <property type="entry name" value="CO_DH_cata"/>
    <property type="match status" value="1"/>
</dbReference>
<comment type="cofactor">
    <cofactor evidence="1">
        <name>[4Fe-4S] cluster</name>
        <dbReference type="ChEBI" id="CHEBI:49883"/>
    </cofactor>
</comment>
<evidence type="ECO:0000256" key="10">
    <source>
        <dbReference type="PIRSR" id="PIRSR005023-1"/>
    </source>
</evidence>
<feature type="binding site" evidence="10">
    <location>
        <position position="78"/>
    </location>
    <ligand>
        <name>[4Fe-4S] cluster</name>
        <dbReference type="ChEBI" id="CHEBI:49883"/>
        <label>2</label>
    </ligand>
</feature>
<feature type="binding site" evidence="10">
    <location>
        <position position="61"/>
    </location>
    <ligand>
        <name>[4Fe-4S] cluster</name>
        <dbReference type="ChEBI" id="CHEBI:49883"/>
        <label>1</label>
        <note>ligand shared between dimeric partners</note>
    </ligand>
</feature>
<keyword evidence="6 9" id="KW-0408">Iron</keyword>
<dbReference type="Gene3D" id="3.40.50.2030">
    <property type="match status" value="2"/>
</dbReference>
<dbReference type="InterPro" id="IPR010047">
    <property type="entry name" value="CODH"/>
</dbReference>
<feature type="binding site" evidence="10">
    <location>
        <position position="499"/>
    </location>
    <ligand>
        <name>[Ni-4Fe-4S] cluster</name>
        <dbReference type="ChEBI" id="CHEBI:47739"/>
    </ligand>
</feature>
<keyword evidence="12" id="KW-1185">Reference proteome</keyword>
<dbReference type="Proteomes" id="UP000323521">
    <property type="component" value="Chromosome"/>
</dbReference>
<dbReference type="SUPFAM" id="SSF56821">
    <property type="entry name" value="Prismane protein-like"/>
    <property type="match status" value="1"/>
</dbReference>
<dbReference type="OrthoDB" id="5478720at2"/>
<dbReference type="GO" id="GO:0006091">
    <property type="term" value="P:generation of precursor metabolites and energy"/>
    <property type="evidence" value="ECO:0007669"/>
    <property type="project" value="InterPro"/>
</dbReference>
<evidence type="ECO:0000256" key="1">
    <source>
        <dbReference type="ARBA" id="ARBA00001966"/>
    </source>
</evidence>
<dbReference type="Gene3D" id="1.20.1270.30">
    <property type="match status" value="1"/>
</dbReference>
<keyword evidence="4 9" id="KW-0479">Metal-binding</keyword>
<dbReference type="KEGG" id="fwa:DCMF_05870"/>
<dbReference type="InterPro" id="IPR016101">
    <property type="entry name" value="CO_DH_a-bundle"/>
</dbReference>
<evidence type="ECO:0000256" key="2">
    <source>
        <dbReference type="ARBA" id="ARBA00022485"/>
    </source>
</evidence>
<evidence type="ECO:0000313" key="12">
    <source>
        <dbReference type="Proteomes" id="UP000323521"/>
    </source>
</evidence>
<feature type="binding site" evidence="10">
    <location>
        <position position="551"/>
    </location>
    <ligand>
        <name>[Ni-4Fe-4S] cluster</name>
        <dbReference type="ChEBI" id="CHEBI:47739"/>
    </ligand>
</feature>
<dbReference type="GO" id="GO:0016151">
    <property type="term" value="F:nickel cation binding"/>
    <property type="evidence" value="ECO:0007669"/>
    <property type="project" value="InterPro"/>
</dbReference>
<feature type="binding site" evidence="10">
    <location>
        <position position="356"/>
    </location>
    <ligand>
        <name>[Ni-4Fe-4S] cluster</name>
        <dbReference type="ChEBI" id="CHEBI:47739"/>
    </ligand>
</feature>
<feature type="binding site" evidence="10">
    <location>
        <position position="69"/>
    </location>
    <ligand>
        <name>[4Fe-4S] cluster</name>
        <dbReference type="ChEBI" id="CHEBI:49883"/>
        <label>1</label>
        <note>ligand shared between dimeric partners</note>
    </ligand>
</feature>
<dbReference type="EMBL" id="CP017634">
    <property type="protein sequence ID" value="ATW24375.1"/>
    <property type="molecule type" value="Genomic_DNA"/>
</dbReference>
<keyword evidence="7 9" id="KW-0411">Iron-sulfur</keyword>
<keyword evidence="3 10" id="KW-0533">Nickel</keyword>
<dbReference type="PIRSF" id="PIRSF005023">
    <property type="entry name" value="CODH"/>
    <property type="match status" value="1"/>
</dbReference>
<reference evidence="11 12" key="1">
    <citation type="submission" date="2016-10" db="EMBL/GenBank/DDBJ databases">
        <title>Complete Genome Sequence of Peptococcaceae strain DCMF.</title>
        <authorList>
            <person name="Edwards R.J."/>
            <person name="Holland S.I."/>
            <person name="Deshpande N.P."/>
            <person name="Wong Y.K."/>
            <person name="Ertan H."/>
            <person name="Manefield M."/>
            <person name="Russell T.L."/>
            <person name="Lee M.J."/>
        </authorList>
    </citation>
    <scope>NUCLEOTIDE SEQUENCE [LARGE SCALE GENOMIC DNA]</scope>
    <source>
        <strain evidence="11 12">DCMF</strain>
    </source>
</reference>
<protein>
    <recommendedName>
        <fullName evidence="9">Carbon monoxide dehydrogenase</fullName>
        <ecNumber evidence="9">1.2.7.4</ecNumber>
    </recommendedName>
</protein>
<keyword evidence="2 9" id="KW-0004">4Fe-4S</keyword>
<feature type="binding site" evidence="10">
    <location>
        <position position="73"/>
    </location>
    <ligand>
        <name>[4Fe-4S] cluster</name>
        <dbReference type="ChEBI" id="CHEBI:49883"/>
        <label>2</label>
    </ligand>
</feature>
<feature type="binding site" evidence="10">
    <location>
        <position position="469"/>
    </location>
    <ligand>
        <name>[Ni-4Fe-4S] cluster</name>
        <dbReference type="ChEBI" id="CHEBI:47739"/>
    </ligand>
</feature>
<evidence type="ECO:0000256" key="3">
    <source>
        <dbReference type="ARBA" id="ARBA00022596"/>
    </source>
</evidence>
<comment type="catalytic activity">
    <reaction evidence="8 9">
        <text>CO + 2 oxidized [2Fe-2S]-[ferredoxin] + H2O = 2 reduced [2Fe-2S]-[ferredoxin] + CO2 + 2 H(+)</text>
        <dbReference type="Rhea" id="RHEA:21040"/>
        <dbReference type="Rhea" id="RHEA-COMP:10000"/>
        <dbReference type="Rhea" id="RHEA-COMP:10001"/>
        <dbReference type="ChEBI" id="CHEBI:15377"/>
        <dbReference type="ChEBI" id="CHEBI:15378"/>
        <dbReference type="ChEBI" id="CHEBI:16526"/>
        <dbReference type="ChEBI" id="CHEBI:17245"/>
        <dbReference type="ChEBI" id="CHEBI:33737"/>
        <dbReference type="ChEBI" id="CHEBI:33738"/>
        <dbReference type="EC" id="1.2.7.4"/>
    </reaction>
</comment>
<dbReference type="EC" id="1.2.7.4" evidence="9"/>
<dbReference type="PANTHER" id="PTHR30109">
    <property type="entry name" value="HYDROXYLAMINE REDUCTASE"/>
    <property type="match status" value="1"/>
</dbReference>
<sequence>MPRFRETTLKSTPSVPRKERIKDPKNVMRSVDPAALLMLEKAKEKNLLSAYDRFAAQQPQCAFGYEGICCRICFQGPCRIKSEEGPGSKGICGAHGYTIVSRNVARMMAGGASAHSDHGRHIAHALLHAAEGKIADYKVTDVEKLKRVAERVGISTEGKTANELAIEVSQAALEDFGRQTDEPCTWLWSYITEGRKKKFEDCNIAPTSIDRAVVAMMHQTHIGVDADPVNIIFGGLKTSLADYTGMHISTDLSDVLFGTPKPVITEANLGVLKADKVNIVVHGHNPLLSQTVVNVAKEMEAEAKAAGAAGIQLSGICCTGNEVLMRSGVPIATNFASQELAIMTGAVDVMVVDVQCIMPGVRAISECFHTKIVTTMDNSKIPGSYHYAFDEHHAVESAKGIIRLAIEAFKTRKGKTCEIPQIKNKVIAGFSLEALLELFAALNPETPIKVLTDAIEAGEIAGVALFAGCNNLEAPHDNNHLTIAKELAKNNVFLVGTGCSAQALAKAGLLAPEAVEEYAGEGLKSFLKKLADANKDKLADGLPLMFHMGSCVDNSRAHDLCTMMAEQMGVDIPKVPFVATAPEAMSEKAVSIGGGAVAMGIPTHVGTMPPIEGSSLVYGIATQIASDVYGGYFIFETDPVAAATKLTAALDYRTWKLGIHKKTAERYETKLCENY</sequence>
<evidence type="ECO:0000256" key="6">
    <source>
        <dbReference type="ARBA" id="ARBA00023004"/>
    </source>
</evidence>
<feature type="binding site" evidence="10">
    <location>
        <position position="318"/>
    </location>
    <ligand>
        <name>[Ni-4Fe-4S] cluster</name>
        <dbReference type="ChEBI" id="CHEBI:47739"/>
    </ligand>
</feature>
<feature type="binding site" evidence="10">
    <location>
        <position position="70"/>
    </location>
    <ligand>
        <name>[4Fe-4S] cluster</name>
        <dbReference type="ChEBI" id="CHEBI:49883"/>
        <label>2</label>
    </ligand>
</feature>
<evidence type="ECO:0000256" key="8">
    <source>
        <dbReference type="ARBA" id="ARBA00048733"/>
    </source>
</evidence>
<dbReference type="GO" id="GO:0042542">
    <property type="term" value="P:response to hydrogen peroxide"/>
    <property type="evidence" value="ECO:0007669"/>
    <property type="project" value="TreeGrafter"/>
</dbReference>
<evidence type="ECO:0000313" key="11">
    <source>
        <dbReference type="EMBL" id="ATW24375.1"/>
    </source>
</evidence>
<dbReference type="GO" id="GO:0043885">
    <property type="term" value="F:anaerobic carbon-monoxide dehydrogenase activity"/>
    <property type="evidence" value="ECO:0007669"/>
    <property type="project" value="UniProtKB-UniRule"/>
</dbReference>
<feature type="binding site" evidence="10">
    <location>
        <position position="92"/>
    </location>
    <ligand>
        <name>[4Fe-4S] cluster</name>
        <dbReference type="ChEBI" id="CHEBI:49883"/>
        <label>2</label>
    </ligand>
</feature>
<keyword evidence="5 9" id="KW-0560">Oxidoreductase</keyword>
<dbReference type="GO" id="GO:0004601">
    <property type="term" value="F:peroxidase activity"/>
    <property type="evidence" value="ECO:0007669"/>
    <property type="project" value="TreeGrafter"/>
</dbReference>
<dbReference type="InterPro" id="IPR016099">
    <property type="entry name" value="Prismane-like_a/b-sand"/>
</dbReference>
<dbReference type="GO" id="GO:0050418">
    <property type="term" value="F:hydroxylamine reductase activity"/>
    <property type="evidence" value="ECO:0007669"/>
    <property type="project" value="TreeGrafter"/>
</dbReference>
<dbReference type="InterPro" id="IPR004137">
    <property type="entry name" value="HCP/CODH"/>
</dbReference>
<dbReference type="Pfam" id="PF03063">
    <property type="entry name" value="Prismane"/>
    <property type="match status" value="1"/>
</dbReference>
<accession>A0A3G1KQH6</accession>